<accession>A0A2T7NKS9</accession>
<dbReference type="Proteomes" id="UP000245119">
    <property type="component" value="Linkage Group LG11"/>
</dbReference>
<dbReference type="InterPro" id="IPR008197">
    <property type="entry name" value="WAP_dom"/>
</dbReference>
<dbReference type="PROSITE" id="PS51390">
    <property type="entry name" value="WAP"/>
    <property type="match status" value="1"/>
</dbReference>
<dbReference type="SMART" id="SM00217">
    <property type="entry name" value="WAP"/>
    <property type="match status" value="1"/>
</dbReference>
<dbReference type="InterPro" id="IPR016186">
    <property type="entry name" value="C-type_lectin-like/link_sf"/>
</dbReference>
<sequence length="352" mass="38165">MKLCLLICVAIVGASAYKVPKALRERPGQCPEPSGDAGICIFDPNVNCIYDSECAAGLKCCSEGCGKKCKAPVVSPQVHAGSCPAPSGMVGICVLLPNSCSGDTSCASDEKSPVVLSTTWLRLREDDVITGTRQVTHTVTSAPSPITCGCTCRDFDWCSVFVADDLTGTCELRDLPRISLNLSSTFPHSSYWEVLAISDWCPVDDGFYFSAAARFCFIIFGNITATWTNSRNECLHRGLDLVVPDTTLKITIFLQILSNVPGSVDNQYYIGGSRPMSDLNSSWTGDAHLFNWVNGARVVDSLVGPFWAAGQPNNFEYTQNCLAVDGRKSFLLNDYLCTEPHSFVCEKSNSLR</sequence>
<gene>
    <name evidence="4" type="ORF">C0Q70_17570</name>
</gene>
<evidence type="ECO:0000259" key="3">
    <source>
        <dbReference type="PROSITE" id="PS51390"/>
    </source>
</evidence>
<feature type="domain" description="WAP" evidence="3">
    <location>
        <begin position="23"/>
        <end position="73"/>
    </location>
</feature>
<dbReference type="Gene3D" id="3.10.100.10">
    <property type="entry name" value="Mannose-Binding Protein A, subunit A"/>
    <property type="match status" value="1"/>
</dbReference>
<evidence type="ECO:0000313" key="5">
    <source>
        <dbReference type="Proteomes" id="UP000245119"/>
    </source>
</evidence>
<dbReference type="PRINTS" id="PR00003">
    <property type="entry name" value="4DISULPHCORE"/>
</dbReference>
<dbReference type="InterPro" id="IPR016187">
    <property type="entry name" value="CTDL_fold"/>
</dbReference>
<dbReference type="Pfam" id="PF00095">
    <property type="entry name" value="WAP"/>
    <property type="match status" value="1"/>
</dbReference>
<dbReference type="InterPro" id="IPR036645">
    <property type="entry name" value="Elafin-like_sf"/>
</dbReference>
<keyword evidence="5" id="KW-1185">Reference proteome</keyword>
<evidence type="ECO:0000313" key="4">
    <source>
        <dbReference type="EMBL" id="PVD21769.1"/>
    </source>
</evidence>
<dbReference type="SMART" id="SM00034">
    <property type="entry name" value="CLECT"/>
    <property type="match status" value="1"/>
</dbReference>
<comment type="caution">
    <text evidence="4">The sequence shown here is derived from an EMBL/GenBank/DDBJ whole genome shotgun (WGS) entry which is preliminary data.</text>
</comment>
<organism evidence="4 5">
    <name type="scientific">Pomacea canaliculata</name>
    <name type="common">Golden apple snail</name>
    <dbReference type="NCBI Taxonomy" id="400727"/>
    <lineage>
        <taxon>Eukaryota</taxon>
        <taxon>Metazoa</taxon>
        <taxon>Spiralia</taxon>
        <taxon>Lophotrochozoa</taxon>
        <taxon>Mollusca</taxon>
        <taxon>Gastropoda</taxon>
        <taxon>Caenogastropoda</taxon>
        <taxon>Architaenioglossa</taxon>
        <taxon>Ampullarioidea</taxon>
        <taxon>Ampullariidae</taxon>
        <taxon>Pomacea</taxon>
    </lineage>
</organism>
<dbReference type="GO" id="GO:0030414">
    <property type="term" value="F:peptidase inhibitor activity"/>
    <property type="evidence" value="ECO:0007669"/>
    <property type="project" value="InterPro"/>
</dbReference>
<dbReference type="PROSITE" id="PS50041">
    <property type="entry name" value="C_TYPE_LECTIN_2"/>
    <property type="match status" value="1"/>
</dbReference>
<keyword evidence="1" id="KW-0732">Signal</keyword>
<evidence type="ECO:0008006" key="6">
    <source>
        <dbReference type="Google" id="ProtNLM"/>
    </source>
</evidence>
<name>A0A2T7NKS9_POMCA</name>
<evidence type="ECO:0000259" key="2">
    <source>
        <dbReference type="PROSITE" id="PS50041"/>
    </source>
</evidence>
<feature type="domain" description="C-type lectin" evidence="2">
    <location>
        <begin position="212"/>
        <end position="346"/>
    </location>
</feature>
<dbReference type="Gene3D" id="4.10.75.10">
    <property type="entry name" value="Elafin-like"/>
    <property type="match status" value="1"/>
</dbReference>
<reference evidence="4 5" key="1">
    <citation type="submission" date="2018-04" db="EMBL/GenBank/DDBJ databases">
        <title>The genome of golden apple snail Pomacea canaliculata provides insight into stress tolerance and invasive adaptation.</title>
        <authorList>
            <person name="Liu C."/>
            <person name="Liu B."/>
            <person name="Ren Y."/>
            <person name="Zhang Y."/>
            <person name="Wang H."/>
            <person name="Li S."/>
            <person name="Jiang F."/>
            <person name="Yin L."/>
            <person name="Zhang G."/>
            <person name="Qian W."/>
            <person name="Fan W."/>
        </authorList>
    </citation>
    <scope>NUCLEOTIDE SEQUENCE [LARGE SCALE GENOMIC DNA]</scope>
    <source>
        <strain evidence="4">SZHN2017</strain>
        <tissue evidence="4">Muscle</tissue>
    </source>
</reference>
<dbReference type="SUPFAM" id="SSF56436">
    <property type="entry name" value="C-type lectin-like"/>
    <property type="match status" value="1"/>
</dbReference>
<dbReference type="GO" id="GO:0005576">
    <property type="term" value="C:extracellular region"/>
    <property type="evidence" value="ECO:0007669"/>
    <property type="project" value="InterPro"/>
</dbReference>
<dbReference type="CDD" id="cd00037">
    <property type="entry name" value="CLECT"/>
    <property type="match status" value="1"/>
</dbReference>
<dbReference type="InterPro" id="IPR001304">
    <property type="entry name" value="C-type_lectin-like"/>
</dbReference>
<proteinExistence type="predicted"/>
<evidence type="ECO:0000256" key="1">
    <source>
        <dbReference type="SAM" id="SignalP"/>
    </source>
</evidence>
<dbReference type="SUPFAM" id="SSF57256">
    <property type="entry name" value="Elafin-like"/>
    <property type="match status" value="1"/>
</dbReference>
<feature type="chain" id="PRO_5015421674" description="C-type lectin domain-containing protein" evidence="1">
    <location>
        <begin position="17"/>
        <end position="352"/>
    </location>
</feature>
<dbReference type="OrthoDB" id="6042169at2759"/>
<dbReference type="Pfam" id="PF00059">
    <property type="entry name" value="Lectin_C"/>
    <property type="match status" value="1"/>
</dbReference>
<feature type="signal peptide" evidence="1">
    <location>
        <begin position="1"/>
        <end position="16"/>
    </location>
</feature>
<dbReference type="AlphaFoldDB" id="A0A2T7NKS9"/>
<protein>
    <recommendedName>
        <fullName evidence="6">C-type lectin domain-containing protein</fullName>
    </recommendedName>
</protein>
<dbReference type="EMBL" id="PZQS01000011">
    <property type="protein sequence ID" value="PVD21769.1"/>
    <property type="molecule type" value="Genomic_DNA"/>
</dbReference>